<dbReference type="HOGENOM" id="CLU_1678520_0_0_1"/>
<protein>
    <recommendedName>
        <fullName evidence="3">HNH nuclease domain-containing protein</fullName>
    </recommendedName>
</protein>
<dbReference type="EMBL" id="KB644409">
    <property type="protein sequence ID" value="EPS27136.1"/>
    <property type="molecule type" value="Genomic_DNA"/>
</dbReference>
<dbReference type="PhylomeDB" id="S7ZEM3"/>
<evidence type="ECO:0008006" key="3">
    <source>
        <dbReference type="Google" id="ProtNLM"/>
    </source>
</evidence>
<evidence type="ECO:0000313" key="2">
    <source>
        <dbReference type="Proteomes" id="UP000019376"/>
    </source>
</evidence>
<evidence type="ECO:0000313" key="1">
    <source>
        <dbReference type="EMBL" id="EPS27136.1"/>
    </source>
</evidence>
<organism evidence="1 2">
    <name type="scientific">Penicillium oxalicum (strain 114-2 / CGMCC 5302)</name>
    <name type="common">Penicillium decumbens</name>
    <dbReference type="NCBI Taxonomy" id="933388"/>
    <lineage>
        <taxon>Eukaryota</taxon>
        <taxon>Fungi</taxon>
        <taxon>Dikarya</taxon>
        <taxon>Ascomycota</taxon>
        <taxon>Pezizomycotina</taxon>
        <taxon>Eurotiomycetes</taxon>
        <taxon>Eurotiomycetidae</taxon>
        <taxon>Eurotiales</taxon>
        <taxon>Aspergillaceae</taxon>
        <taxon>Penicillium</taxon>
    </lineage>
</organism>
<sequence length="157" mass="17984">MNFNSDLVYYEKNILMLDELIHKRFGKFKLCLQATGITHQYRIETFRNTYSSATNRIPQDRLVRFKVHGGDWDLPDPKLLEVHACIAKFLHMKSQGEAIDELLRDFEEIGGLAPNGSTNIEDLLAANNLSLLFMEGNKTASSLEYPKSGVEEKYRIT</sequence>
<dbReference type="OrthoDB" id="2104739at2759"/>
<proteinExistence type="predicted"/>
<dbReference type="STRING" id="933388.S7ZEM3"/>
<dbReference type="AlphaFoldDB" id="S7ZEM3"/>
<accession>S7ZEM3</accession>
<name>S7ZEM3_PENO1</name>
<dbReference type="Proteomes" id="UP000019376">
    <property type="component" value="Unassembled WGS sequence"/>
</dbReference>
<reference evidence="1 2" key="1">
    <citation type="journal article" date="2013" name="PLoS ONE">
        <title>Genomic and secretomic analyses reveal unique features of the lignocellulolytic enzyme system of Penicillium decumbens.</title>
        <authorList>
            <person name="Liu G."/>
            <person name="Zhang L."/>
            <person name="Wei X."/>
            <person name="Zou G."/>
            <person name="Qin Y."/>
            <person name="Ma L."/>
            <person name="Li J."/>
            <person name="Zheng H."/>
            <person name="Wang S."/>
            <person name="Wang C."/>
            <person name="Xun L."/>
            <person name="Zhao G.-P."/>
            <person name="Zhou Z."/>
            <person name="Qu Y."/>
        </authorList>
    </citation>
    <scope>NUCLEOTIDE SEQUENCE [LARGE SCALE GENOMIC DNA]</scope>
    <source>
        <strain evidence="2">114-2 / CGMCC 5302</strain>
    </source>
</reference>
<keyword evidence="2" id="KW-1185">Reference proteome</keyword>
<gene>
    <name evidence="1" type="ORF">PDE_02078</name>
</gene>